<dbReference type="Pfam" id="PF00248">
    <property type="entry name" value="Aldo_ket_red"/>
    <property type="match status" value="1"/>
</dbReference>
<dbReference type="PIRSF" id="PIRSF000097">
    <property type="entry name" value="AKR"/>
    <property type="match status" value="1"/>
</dbReference>
<dbReference type="InterPro" id="IPR023210">
    <property type="entry name" value="NADP_OxRdtase_dom"/>
</dbReference>
<feature type="site" description="Lowers pKa of active site Tyr" evidence="6">
    <location>
        <position position="80"/>
    </location>
</feature>
<organism evidence="8 9">
    <name type="scientific">Vespula maculifrons</name>
    <name type="common">Eastern yellow jacket</name>
    <name type="synonym">Wasp</name>
    <dbReference type="NCBI Taxonomy" id="7453"/>
    <lineage>
        <taxon>Eukaryota</taxon>
        <taxon>Metazoa</taxon>
        <taxon>Ecdysozoa</taxon>
        <taxon>Arthropoda</taxon>
        <taxon>Hexapoda</taxon>
        <taxon>Insecta</taxon>
        <taxon>Pterygota</taxon>
        <taxon>Neoptera</taxon>
        <taxon>Endopterygota</taxon>
        <taxon>Hymenoptera</taxon>
        <taxon>Apocrita</taxon>
        <taxon>Aculeata</taxon>
        <taxon>Vespoidea</taxon>
        <taxon>Vespidae</taxon>
        <taxon>Vespinae</taxon>
        <taxon>Vespula</taxon>
    </lineage>
</organism>
<evidence type="ECO:0000313" key="8">
    <source>
        <dbReference type="EMBL" id="KAL2730078.1"/>
    </source>
</evidence>
<reference evidence="8 9" key="1">
    <citation type="journal article" date="2024" name="Ann. Entomol. Soc. Am.">
        <title>Genomic analyses of the southern and eastern yellowjacket wasps (Hymenoptera: Vespidae) reveal evolutionary signatures of social life.</title>
        <authorList>
            <person name="Catto M.A."/>
            <person name="Caine P.B."/>
            <person name="Orr S.E."/>
            <person name="Hunt B.G."/>
            <person name="Goodisman M.A.D."/>
        </authorList>
    </citation>
    <scope>NUCLEOTIDE SEQUENCE [LARGE SCALE GENOMIC DNA]</scope>
    <source>
        <strain evidence="8">232</strain>
        <tissue evidence="8">Head and thorax</tissue>
    </source>
</reference>
<evidence type="ECO:0000256" key="2">
    <source>
        <dbReference type="ARBA" id="ARBA00022857"/>
    </source>
</evidence>
<dbReference type="PRINTS" id="PR00069">
    <property type="entry name" value="ALDKETRDTASE"/>
</dbReference>
<sequence length="334" mass="37903">MVITKFISLPTGQQMPILGFGTWQASEEEIETALDIALEAGYRHIDTAAVYLNEKAIGKVLKKWLNSGKIQRSELFIVTKVSIPILSQNDCHLPSIGNRPGDVEKWIKKSLTNLQLDYVDLYLVHVPFTLEEVGEEFHPMNEKGEIRFDTSTDHVKVWKEMEEQVKQGRTKAIGLSNFNETQISKILSIASLPISNLQVELHVYFQQVELVEFCKSNNISVTAYSPLGSRGLVKLLGKTDVLPDLFTNPVVSKIAQKYNKSPAQILLKHILHKNIIAIPKSTNAQRIKENIQLFDWELKDEDINELNALNAGKSARRCDFTFFKGIEKHPEYPF</sequence>
<feature type="binding site" evidence="5">
    <location>
        <position position="125"/>
    </location>
    <ligand>
        <name>substrate</name>
    </ligand>
</feature>
<evidence type="ECO:0000256" key="5">
    <source>
        <dbReference type="PIRSR" id="PIRSR000097-2"/>
    </source>
</evidence>
<dbReference type="PROSITE" id="PS00798">
    <property type="entry name" value="ALDOKETO_REDUCTASE_1"/>
    <property type="match status" value="1"/>
</dbReference>
<dbReference type="EMBL" id="JAYRBN010000091">
    <property type="protein sequence ID" value="KAL2730078.1"/>
    <property type="molecule type" value="Genomic_DNA"/>
</dbReference>
<dbReference type="Proteomes" id="UP001607303">
    <property type="component" value="Unassembled WGS sequence"/>
</dbReference>
<dbReference type="PANTHER" id="PTHR11732">
    <property type="entry name" value="ALDO/KETO REDUCTASE"/>
    <property type="match status" value="1"/>
</dbReference>
<dbReference type="InterPro" id="IPR036812">
    <property type="entry name" value="NAD(P)_OxRdtase_dom_sf"/>
</dbReference>
<dbReference type="FunFam" id="3.20.20.100:FF:000006">
    <property type="entry name" value="Aldo-keto reductase family 1 member A1"/>
    <property type="match status" value="1"/>
</dbReference>
<dbReference type="PROSITE" id="PS00062">
    <property type="entry name" value="ALDOKETO_REDUCTASE_2"/>
    <property type="match status" value="1"/>
</dbReference>
<protein>
    <submittedName>
        <fullName evidence="8">Alcohol dehydrogenase NADP(+)</fullName>
    </submittedName>
</protein>
<comment type="caution">
    <text evidence="8">The sequence shown here is derived from an EMBL/GenBank/DDBJ whole genome shotgun (WGS) entry which is preliminary data.</text>
</comment>
<gene>
    <name evidence="8" type="ORF">V1477_015889</name>
</gene>
<keyword evidence="3" id="KW-0560">Oxidoreductase</keyword>
<evidence type="ECO:0000256" key="1">
    <source>
        <dbReference type="ARBA" id="ARBA00007905"/>
    </source>
</evidence>
<dbReference type="InterPro" id="IPR018170">
    <property type="entry name" value="Aldo/ket_reductase_CS"/>
</dbReference>
<comment type="similarity">
    <text evidence="1">Belongs to the aldo/keto reductase family.</text>
</comment>
<keyword evidence="2" id="KW-0521">NADP</keyword>
<name>A0ABD2BBF9_VESMC</name>
<dbReference type="PROSITE" id="PS00063">
    <property type="entry name" value="ALDOKETO_REDUCTASE_3"/>
    <property type="match status" value="1"/>
</dbReference>
<feature type="active site" description="Proton donor" evidence="4">
    <location>
        <position position="51"/>
    </location>
</feature>
<dbReference type="SUPFAM" id="SSF51430">
    <property type="entry name" value="NAD(P)-linked oxidoreductase"/>
    <property type="match status" value="1"/>
</dbReference>
<evidence type="ECO:0000256" key="3">
    <source>
        <dbReference type="ARBA" id="ARBA00023002"/>
    </source>
</evidence>
<proteinExistence type="inferred from homology"/>
<feature type="domain" description="NADP-dependent oxidoreductase" evidence="7">
    <location>
        <begin position="18"/>
        <end position="310"/>
    </location>
</feature>
<evidence type="ECO:0000259" key="7">
    <source>
        <dbReference type="Pfam" id="PF00248"/>
    </source>
</evidence>
<evidence type="ECO:0000256" key="4">
    <source>
        <dbReference type="PIRSR" id="PIRSR000097-1"/>
    </source>
</evidence>
<evidence type="ECO:0000256" key="6">
    <source>
        <dbReference type="PIRSR" id="PIRSR000097-3"/>
    </source>
</evidence>
<dbReference type="InterPro" id="IPR020471">
    <property type="entry name" value="AKR"/>
</dbReference>
<evidence type="ECO:0000313" key="9">
    <source>
        <dbReference type="Proteomes" id="UP001607303"/>
    </source>
</evidence>
<dbReference type="AlphaFoldDB" id="A0ABD2BBF9"/>
<accession>A0ABD2BBF9</accession>
<keyword evidence="9" id="KW-1185">Reference proteome</keyword>
<dbReference type="Gene3D" id="3.20.20.100">
    <property type="entry name" value="NADP-dependent oxidoreductase domain"/>
    <property type="match status" value="1"/>
</dbReference>
<dbReference type="GO" id="GO:0016491">
    <property type="term" value="F:oxidoreductase activity"/>
    <property type="evidence" value="ECO:0007669"/>
    <property type="project" value="UniProtKB-KW"/>
</dbReference>